<evidence type="ECO:0000313" key="3">
    <source>
        <dbReference type="Proteomes" id="UP000182345"/>
    </source>
</evidence>
<proteinExistence type="predicted"/>
<dbReference type="AlphaFoldDB" id="A0A1J4S3U6"/>
<reference evidence="2 3" key="1">
    <citation type="journal article" date="2016" name="Environ. Microbiol.">
        <title>Genomic resolution of a cold subsurface aquifer community provides metabolic insights for novel microbes adapted to high CO concentrations.</title>
        <authorList>
            <person name="Probst A.J."/>
            <person name="Castelle C.J."/>
            <person name="Singh A."/>
            <person name="Brown C.T."/>
            <person name="Anantharaman K."/>
            <person name="Sharon I."/>
            <person name="Hug L.A."/>
            <person name="Burstein D."/>
            <person name="Emerson J.B."/>
            <person name="Thomas B.C."/>
            <person name="Banfield J.F."/>
        </authorList>
    </citation>
    <scope>NUCLEOTIDE SEQUENCE [LARGE SCALE GENOMIC DNA]</scope>
    <source>
        <strain evidence="2">CG1_02_44_10</strain>
    </source>
</reference>
<dbReference type="EMBL" id="MNUK01000001">
    <property type="protein sequence ID" value="OIN92854.1"/>
    <property type="molecule type" value="Genomic_DNA"/>
</dbReference>
<dbReference type="Proteomes" id="UP000182345">
    <property type="component" value="Unassembled WGS sequence"/>
</dbReference>
<evidence type="ECO:0000313" key="2">
    <source>
        <dbReference type="EMBL" id="OIN92854.1"/>
    </source>
</evidence>
<gene>
    <name evidence="2" type="ORF">AUJ42_00045</name>
</gene>
<evidence type="ECO:0000256" key="1">
    <source>
        <dbReference type="SAM" id="Phobius"/>
    </source>
</evidence>
<name>A0A1J4S3U6_9BACT</name>
<keyword evidence="1" id="KW-0812">Transmembrane</keyword>
<protein>
    <submittedName>
        <fullName evidence="2">Uncharacterized protein</fullName>
    </submittedName>
</protein>
<keyword evidence="1" id="KW-0472">Membrane</keyword>
<keyword evidence="1" id="KW-1133">Transmembrane helix</keyword>
<feature type="transmembrane region" description="Helical" evidence="1">
    <location>
        <begin position="20"/>
        <end position="38"/>
    </location>
</feature>
<comment type="caution">
    <text evidence="2">The sequence shown here is derived from an EMBL/GenBank/DDBJ whole genome shotgun (WGS) entry which is preliminary data.</text>
</comment>
<sequence>MKSKWKRILLGDRWEKEFALVLLIAFCSMWLGAMIFMLDQLKNLLIIAGQIDPEEIILYAPLTSLKMNVMALWDIALITILVAYLLGLVAVFYYTKRRITKEEGEK</sequence>
<feature type="transmembrane region" description="Helical" evidence="1">
    <location>
        <begin position="71"/>
        <end position="94"/>
    </location>
</feature>
<accession>A0A1J4S3U6</accession>
<organism evidence="2 3">
    <name type="scientific">Candidatus Collierbacteria bacterium CG1_02_44_10</name>
    <dbReference type="NCBI Taxonomy" id="1805087"/>
    <lineage>
        <taxon>Bacteria</taxon>
        <taxon>Candidatus Collieribacteriota</taxon>
    </lineage>
</organism>